<accession>A0A7R7EK44</accession>
<feature type="transmembrane region" description="Helical" evidence="1">
    <location>
        <begin position="12"/>
        <end position="31"/>
    </location>
</feature>
<sequence length="114" mass="13570">MVQEYGIAIDSWNNMVIVAMMMSYCCIYPKLYIDSGNCMKERLIKKIIFMVLFFVIYMTVGIFLDAAYDWYVGYQLLIHATITSITWFLIMLLFDLIEYVINIFRKEKRNNNNS</sequence>
<keyword evidence="1" id="KW-0472">Membrane</keyword>
<keyword evidence="3" id="KW-1185">Reference proteome</keyword>
<name>A0A7R7EK44_9FIRM</name>
<evidence type="ECO:0000256" key="1">
    <source>
        <dbReference type="SAM" id="Phobius"/>
    </source>
</evidence>
<keyword evidence="1" id="KW-0812">Transmembrane</keyword>
<dbReference type="KEGG" id="ahb:bsdtb5_13710"/>
<proteinExistence type="predicted"/>
<feature type="transmembrane region" description="Helical" evidence="1">
    <location>
        <begin position="43"/>
        <end position="64"/>
    </location>
</feature>
<gene>
    <name evidence="2" type="ORF">bsdtb5_13710</name>
</gene>
<evidence type="ECO:0000313" key="3">
    <source>
        <dbReference type="Proteomes" id="UP000595897"/>
    </source>
</evidence>
<dbReference type="Proteomes" id="UP000595897">
    <property type="component" value="Chromosome"/>
</dbReference>
<protein>
    <submittedName>
        <fullName evidence="2">Uncharacterized protein</fullName>
    </submittedName>
</protein>
<evidence type="ECO:0000313" key="2">
    <source>
        <dbReference type="EMBL" id="BCN30076.1"/>
    </source>
</evidence>
<dbReference type="AlphaFoldDB" id="A0A7R7EK44"/>
<reference evidence="2 3" key="1">
    <citation type="submission" date="2020-11" db="EMBL/GenBank/DDBJ databases">
        <title>Draft genome sequencing of a Lachnospiraceae strain isolated from anoxic soil subjected to BSD treatment.</title>
        <authorList>
            <person name="Uek A."/>
            <person name="Tonouchi A."/>
        </authorList>
    </citation>
    <scope>NUCLEOTIDE SEQUENCE [LARGE SCALE GENOMIC DNA]</scope>
    <source>
        <strain evidence="2 3">TB5</strain>
    </source>
</reference>
<keyword evidence="1" id="KW-1133">Transmembrane helix</keyword>
<dbReference type="EMBL" id="AP024169">
    <property type="protein sequence ID" value="BCN30076.1"/>
    <property type="molecule type" value="Genomic_DNA"/>
</dbReference>
<feature type="transmembrane region" description="Helical" evidence="1">
    <location>
        <begin position="76"/>
        <end position="101"/>
    </location>
</feature>
<organism evidence="2 3">
    <name type="scientific">Anaeromicropila herbilytica</name>
    <dbReference type="NCBI Taxonomy" id="2785025"/>
    <lineage>
        <taxon>Bacteria</taxon>
        <taxon>Bacillati</taxon>
        <taxon>Bacillota</taxon>
        <taxon>Clostridia</taxon>
        <taxon>Lachnospirales</taxon>
        <taxon>Lachnospiraceae</taxon>
        <taxon>Anaeromicropila</taxon>
    </lineage>
</organism>